<dbReference type="Proteomes" id="UP000075398">
    <property type="component" value="Unassembled WGS sequence"/>
</dbReference>
<dbReference type="PATRIC" id="fig|1705409.3.peg.2533"/>
<protein>
    <submittedName>
        <fullName evidence="1">Uncharacterized protein</fullName>
    </submittedName>
</protein>
<proteinExistence type="predicted"/>
<name>A0A150IHJ2_9EURY</name>
<sequence length="238" mass="26086">MKALQRLKVTSLLMTIVMLATLFVPVVGAKADISENKEYADAIDISKKISISEEEITKALKEVNVIKETDSEKIVSFKKEDGSIGYVVSWVDSKNPDRINFAFVDEEELVTSKSLSAAKVTDVETVASTISAMKSSFWDGSYIETYGTLLTGGVHIYFSKNDASYIVGAGATAAAGIVNQLGKYIPYASAIAVVLALGIQTVYWKEKNSNGSLDVRIPYQRTALPLYKVKIGTHWYYI</sequence>
<evidence type="ECO:0000313" key="2">
    <source>
        <dbReference type="Proteomes" id="UP000075398"/>
    </source>
</evidence>
<dbReference type="EMBL" id="LNGC01000282">
    <property type="protein sequence ID" value="KYC44419.1"/>
    <property type="molecule type" value="Genomic_DNA"/>
</dbReference>
<organism evidence="1 2">
    <name type="scientific">Candidatus Methanofastidiosum methylothiophilum</name>
    <dbReference type="NCBI Taxonomy" id="1705564"/>
    <lineage>
        <taxon>Archaea</taxon>
        <taxon>Methanobacteriati</taxon>
        <taxon>Methanobacteriota</taxon>
        <taxon>Stenosarchaea group</taxon>
        <taxon>Candidatus Methanofastidiosia</taxon>
        <taxon>Candidatus Methanofastidiosales</taxon>
        <taxon>Candidatus Methanofastidiosaceae</taxon>
        <taxon>Candidatus Methanofastidiosum</taxon>
    </lineage>
</organism>
<accession>A0A150IHJ2</accession>
<evidence type="ECO:0000313" key="1">
    <source>
        <dbReference type="EMBL" id="KYC44419.1"/>
    </source>
</evidence>
<reference evidence="1 2" key="1">
    <citation type="journal article" date="2016" name="ISME J.">
        <title>Chasing the elusive Euryarchaeota class WSA2: genomes reveal a uniquely fastidious methyl-reducing methanogen.</title>
        <authorList>
            <person name="Nobu M.K."/>
            <person name="Narihiro T."/>
            <person name="Kuroda K."/>
            <person name="Mei R."/>
            <person name="Liu W.T."/>
        </authorList>
    </citation>
    <scope>NUCLEOTIDE SEQUENCE [LARGE SCALE GENOMIC DNA]</scope>
    <source>
        <strain evidence="1">U1lsi0528_Bin055</strain>
    </source>
</reference>
<dbReference type="AlphaFoldDB" id="A0A150IHJ2"/>
<comment type="caution">
    <text evidence="1">The sequence shown here is derived from an EMBL/GenBank/DDBJ whole genome shotgun (WGS) entry which is preliminary data.</text>
</comment>
<gene>
    <name evidence="1" type="ORF">AMQ22_02304</name>
</gene>